<proteinExistence type="predicted"/>
<reference evidence="2 3" key="1">
    <citation type="journal article" date="2020" name="Fungal Divers.">
        <title>Resolving the Mortierellaceae phylogeny through synthesis of multi-gene phylogenetics and phylogenomics.</title>
        <authorList>
            <person name="Vandepol N."/>
            <person name="Liber J."/>
            <person name="Desiro A."/>
            <person name="Na H."/>
            <person name="Kennedy M."/>
            <person name="Barry K."/>
            <person name="Grigoriev I.V."/>
            <person name="Miller A.N."/>
            <person name="O'Donnell K."/>
            <person name="Stajich J.E."/>
            <person name="Bonito G."/>
        </authorList>
    </citation>
    <scope>NUCLEOTIDE SEQUENCE [LARGE SCALE GENOMIC DNA]</scope>
    <source>
        <strain evidence="2 3">AD045</strain>
    </source>
</reference>
<feature type="compositionally biased region" description="Polar residues" evidence="1">
    <location>
        <begin position="112"/>
        <end position="123"/>
    </location>
</feature>
<accession>A0ABQ7JHG4</accession>
<feature type="region of interest" description="Disordered" evidence="1">
    <location>
        <begin position="301"/>
        <end position="340"/>
    </location>
</feature>
<gene>
    <name evidence="2" type="ORF">BGZ96_005307</name>
</gene>
<evidence type="ECO:0000313" key="3">
    <source>
        <dbReference type="Proteomes" id="UP001194696"/>
    </source>
</evidence>
<organism evidence="2 3">
    <name type="scientific">Linnemannia gamsii</name>
    <dbReference type="NCBI Taxonomy" id="64522"/>
    <lineage>
        <taxon>Eukaryota</taxon>
        <taxon>Fungi</taxon>
        <taxon>Fungi incertae sedis</taxon>
        <taxon>Mucoromycota</taxon>
        <taxon>Mortierellomycotina</taxon>
        <taxon>Mortierellomycetes</taxon>
        <taxon>Mortierellales</taxon>
        <taxon>Mortierellaceae</taxon>
        <taxon>Linnemannia</taxon>
    </lineage>
</organism>
<name>A0ABQ7JHG4_9FUNG</name>
<sequence>GSPSKLSRSKSQTDLADYAFATSSGALSTNQSPYGPASAYQPMYGPANHFSYMPAHPDYHTTYGSASSAYQHAFVQSSPARPGYQSPSERAFSASSSSSYGPRVDAPYQKAHGQNNHHISSVDSYRHPFPSHSAQDHLFGRHPRVSHSPSAVRSANPTAPLHHGSQYSTPLRPPTVPTTLPDMVSRSSVSVPSAQDCALSASDLSSPALVVNAMNNRINDYLATGSSTGPTLTTDQIENCLEIMQRHETKDEIKVSLNFRRLYVTTPLGRLPSAAVCKRLAPTALQALKLVPIRKILFDPSGSTDSDTERIPTNDDIECTDPDPMSAEDTEPTDNDAEKTLRSNSSALFCFEKGLDKIYRCKVSKEVDGATTVCNNPQSTASGRRKHLRRKHPAILADIEYFQEQQRRASLILESLKQDALPPTPSKSKRSKTAHILNTNTGTAFAWSETQQQSAEHQLMRLIAMDGLSFHIAASANLKEFCRILNPQFRLPAHDTLQNRLRLKVLEKKTPNR</sequence>
<keyword evidence="3" id="KW-1185">Reference proteome</keyword>
<evidence type="ECO:0000256" key="1">
    <source>
        <dbReference type="SAM" id="MobiDB-lite"/>
    </source>
</evidence>
<feature type="compositionally biased region" description="Acidic residues" evidence="1">
    <location>
        <begin position="315"/>
        <end position="335"/>
    </location>
</feature>
<feature type="non-terminal residue" evidence="2">
    <location>
        <position position="1"/>
    </location>
</feature>
<dbReference type="Proteomes" id="UP001194696">
    <property type="component" value="Unassembled WGS sequence"/>
</dbReference>
<feature type="compositionally biased region" description="Low complexity" evidence="1">
    <location>
        <begin position="86"/>
        <end position="99"/>
    </location>
</feature>
<feature type="region of interest" description="Disordered" evidence="1">
    <location>
        <begin position="78"/>
        <end position="184"/>
    </location>
</feature>
<protein>
    <submittedName>
        <fullName evidence="2">Uncharacterized protein</fullName>
    </submittedName>
</protein>
<feature type="compositionally biased region" description="Polar residues" evidence="1">
    <location>
        <begin position="147"/>
        <end position="157"/>
    </location>
</feature>
<dbReference type="EMBL" id="JAAAIM010002485">
    <property type="protein sequence ID" value="KAG0272448.1"/>
    <property type="molecule type" value="Genomic_DNA"/>
</dbReference>
<evidence type="ECO:0000313" key="2">
    <source>
        <dbReference type="EMBL" id="KAG0272448.1"/>
    </source>
</evidence>
<comment type="caution">
    <text evidence="2">The sequence shown here is derived from an EMBL/GenBank/DDBJ whole genome shotgun (WGS) entry which is preliminary data.</text>
</comment>